<dbReference type="EMBL" id="RBVX01000029">
    <property type="protein sequence ID" value="RSL31033.1"/>
    <property type="molecule type" value="Genomic_DNA"/>
</dbReference>
<name>A0A3R9P4N9_9BACI</name>
<proteinExistence type="predicted"/>
<reference evidence="7 8" key="1">
    <citation type="submission" date="2018-10" db="EMBL/GenBank/DDBJ databases">
        <title>Draft genome sequence of Bacillus salarius IM0101, isolated from a hypersaline soil in Inner Mongolia, China.</title>
        <authorList>
            <person name="Yamprayoonswat W."/>
            <person name="Boonvisut S."/>
            <person name="Jumpathong W."/>
            <person name="Sittihan S."/>
            <person name="Ruangsuj P."/>
            <person name="Wanthongcharoen S."/>
            <person name="Thongpramul N."/>
            <person name="Pimmason S."/>
            <person name="Yu B."/>
            <person name="Yasawong M."/>
        </authorList>
    </citation>
    <scope>NUCLEOTIDE SEQUENCE [LARGE SCALE GENOMIC DNA]</scope>
    <source>
        <strain evidence="7 8">IM0101</strain>
    </source>
</reference>
<evidence type="ECO:0000256" key="1">
    <source>
        <dbReference type="ARBA" id="ARBA00004141"/>
    </source>
</evidence>
<feature type="transmembrane region" description="Helical" evidence="5">
    <location>
        <begin position="185"/>
        <end position="205"/>
    </location>
</feature>
<dbReference type="Pfam" id="PF01699">
    <property type="entry name" value="Na_Ca_ex"/>
    <property type="match status" value="2"/>
</dbReference>
<feature type="transmembrane region" description="Helical" evidence="5">
    <location>
        <begin position="311"/>
        <end position="332"/>
    </location>
</feature>
<dbReference type="RefSeq" id="WP_125559506.1">
    <property type="nucleotide sequence ID" value="NZ_RBVX01000029.1"/>
</dbReference>
<feature type="transmembrane region" description="Helical" evidence="5">
    <location>
        <begin position="101"/>
        <end position="122"/>
    </location>
</feature>
<evidence type="ECO:0000256" key="3">
    <source>
        <dbReference type="ARBA" id="ARBA00022989"/>
    </source>
</evidence>
<dbReference type="InterPro" id="IPR004837">
    <property type="entry name" value="NaCa_Exmemb"/>
</dbReference>
<dbReference type="GO" id="GO:0005886">
    <property type="term" value="C:plasma membrane"/>
    <property type="evidence" value="ECO:0007669"/>
    <property type="project" value="TreeGrafter"/>
</dbReference>
<dbReference type="Gene3D" id="1.20.1420.30">
    <property type="entry name" value="NCX, central ion-binding region"/>
    <property type="match status" value="1"/>
</dbReference>
<organism evidence="7 8">
    <name type="scientific">Salibacterium salarium</name>
    <dbReference type="NCBI Taxonomy" id="284579"/>
    <lineage>
        <taxon>Bacteria</taxon>
        <taxon>Bacillati</taxon>
        <taxon>Bacillota</taxon>
        <taxon>Bacilli</taxon>
        <taxon>Bacillales</taxon>
        <taxon>Bacillaceae</taxon>
    </lineage>
</organism>
<dbReference type="GO" id="GO:0006874">
    <property type="term" value="P:intracellular calcium ion homeostasis"/>
    <property type="evidence" value="ECO:0007669"/>
    <property type="project" value="TreeGrafter"/>
</dbReference>
<evidence type="ECO:0000259" key="6">
    <source>
        <dbReference type="Pfam" id="PF01699"/>
    </source>
</evidence>
<dbReference type="PANTHER" id="PTHR10846">
    <property type="entry name" value="SODIUM/POTASSIUM/CALCIUM EXCHANGER"/>
    <property type="match status" value="1"/>
</dbReference>
<feature type="domain" description="Sodium/calcium exchanger membrane region" evidence="6">
    <location>
        <begin position="185"/>
        <end position="331"/>
    </location>
</feature>
<dbReference type="PANTHER" id="PTHR10846:SF8">
    <property type="entry name" value="INNER MEMBRANE PROTEIN YRBG"/>
    <property type="match status" value="1"/>
</dbReference>
<feature type="transmembrane region" description="Helical" evidence="5">
    <location>
        <begin position="282"/>
        <end position="302"/>
    </location>
</feature>
<keyword evidence="3 5" id="KW-1133">Transmembrane helix</keyword>
<evidence type="ECO:0000313" key="8">
    <source>
        <dbReference type="Proteomes" id="UP000275076"/>
    </source>
</evidence>
<evidence type="ECO:0000256" key="2">
    <source>
        <dbReference type="ARBA" id="ARBA00022692"/>
    </source>
</evidence>
<evidence type="ECO:0000313" key="7">
    <source>
        <dbReference type="EMBL" id="RSL31033.1"/>
    </source>
</evidence>
<dbReference type="InterPro" id="IPR044880">
    <property type="entry name" value="NCX_ion-bd_dom_sf"/>
</dbReference>
<feature type="domain" description="Sodium/calcium exchanger membrane region" evidence="6">
    <location>
        <begin position="2"/>
        <end position="146"/>
    </location>
</feature>
<comment type="caution">
    <text evidence="7">The sequence shown here is derived from an EMBL/GenBank/DDBJ whole genome shotgun (WGS) entry which is preliminary data.</text>
</comment>
<dbReference type="AlphaFoldDB" id="A0A3R9P4N9"/>
<keyword evidence="8" id="KW-1185">Reference proteome</keyword>
<dbReference type="OrthoDB" id="9794225at2"/>
<keyword evidence="4 5" id="KW-0472">Membrane</keyword>
<feature type="transmembrane region" description="Helical" evidence="5">
    <location>
        <begin position="66"/>
        <end position="89"/>
    </location>
</feature>
<dbReference type="GO" id="GO:0005262">
    <property type="term" value="F:calcium channel activity"/>
    <property type="evidence" value="ECO:0007669"/>
    <property type="project" value="TreeGrafter"/>
</dbReference>
<comment type="subcellular location">
    <subcellularLocation>
        <location evidence="1">Membrane</location>
        <topology evidence="1">Multi-pass membrane protein</topology>
    </subcellularLocation>
</comment>
<dbReference type="InterPro" id="IPR004481">
    <property type="entry name" value="K/Na/Ca-exchanger"/>
</dbReference>
<sequence>MLFFIFALAAVFTVISAVKLSTYADVISVKSKWGGLMVGTILLAGATSLPEVTTSLTAVFLDNPDIAVGNVLGSNMFNLLIIATFDLYYRKEKLFSQTDMSHTYTASLGIILSVLALIALFVRTDLAVLGVGLDSLLLLLTYIVGISIINQKTKEETPAQPTDVSIEEEAATSPSYAISLKHAQVGFAIAAIIILGAGSVLTISGDDIAVQTGLGSSFVGSFLIAASTSLPEAVAVLIALQLHNHNLALGSILGSNLFNMILLGISDIAYFSGPIIAASNQVHQITAGAVTMLATIVLLSILRGRKKFFRLYAWPSVLLVVVYFITSFFIFIS</sequence>
<keyword evidence="2 5" id="KW-0812">Transmembrane</keyword>
<gene>
    <name evidence="7" type="ORF">D7Z54_23085</name>
</gene>
<feature type="transmembrane region" description="Helical" evidence="5">
    <location>
        <begin position="217"/>
        <end position="240"/>
    </location>
</feature>
<feature type="transmembrane region" description="Helical" evidence="5">
    <location>
        <begin position="247"/>
        <end position="270"/>
    </location>
</feature>
<protein>
    <submittedName>
        <fullName evidence="7">Sodium:calcium antiporter</fullName>
    </submittedName>
</protein>
<evidence type="ECO:0000256" key="5">
    <source>
        <dbReference type="SAM" id="Phobius"/>
    </source>
</evidence>
<dbReference type="GO" id="GO:0008273">
    <property type="term" value="F:calcium, potassium:sodium antiporter activity"/>
    <property type="evidence" value="ECO:0007669"/>
    <property type="project" value="TreeGrafter"/>
</dbReference>
<dbReference type="Proteomes" id="UP000275076">
    <property type="component" value="Unassembled WGS sequence"/>
</dbReference>
<evidence type="ECO:0000256" key="4">
    <source>
        <dbReference type="ARBA" id="ARBA00023136"/>
    </source>
</evidence>
<feature type="transmembrane region" description="Helical" evidence="5">
    <location>
        <begin position="128"/>
        <end position="149"/>
    </location>
</feature>
<accession>A0A3R9P4N9</accession>